<protein>
    <submittedName>
        <fullName evidence="1">Uncharacterized protein</fullName>
    </submittedName>
</protein>
<organism evidence="1 2">
    <name type="scientific">Ambrosia artemisiifolia</name>
    <name type="common">Common ragweed</name>
    <dbReference type="NCBI Taxonomy" id="4212"/>
    <lineage>
        <taxon>Eukaryota</taxon>
        <taxon>Viridiplantae</taxon>
        <taxon>Streptophyta</taxon>
        <taxon>Embryophyta</taxon>
        <taxon>Tracheophyta</taxon>
        <taxon>Spermatophyta</taxon>
        <taxon>Magnoliopsida</taxon>
        <taxon>eudicotyledons</taxon>
        <taxon>Gunneridae</taxon>
        <taxon>Pentapetalae</taxon>
        <taxon>asterids</taxon>
        <taxon>campanulids</taxon>
        <taxon>Asterales</taxon>
        <taxon>Asteraceae</taxon>
        <taxon>Asteroideae</taxon>
        <taxon>Heliantheae alliance</taxon>
        <taxon>Heliantheae</taxon>
        <taxon>Ambrosia</taxon>
    </lineage>
</organism>
<proteinExistence type="predicted"/>
<comment type="caution">
    <text evidence="1">The sequence shown here is derived from an EMBL/GenBank/DDBJ whole genome shotgun (WGS) entry which is preliminary data.</text>
</comment>
<gene>
    <name evidence="1" type="ORF">M8C21_024326</name>
</gene>
<accession>A0AAD5GUM1</accession>
<name>A0AAD5GUM1_AMBAR</name>
<dbReference type="Proteomes" id="UP001206925">
    <property type="component" value="Unassembled WGS sequence"/>
</dbReference>
<sequence length="152" mass="17681">MYDEEFRRLGFRVRKNLTHEEVLELYVGAPCLFSIKLHHNVRFTRFPNRTYVEGEENFIDLLDHDKFSAHEMDRSDADVIGFIKVIPESRVEEITDEELMAVDLDKVHGDDKPEANQGVVDNSDEVVVNQDTTQSMHTDDVMDNHVHNVHTE</sequence>
<reference evidence="1" key="1">
    <citation type="submission" date="2022-06" db="EMBL/GenBank/DDBJ databases">
        <title>Uncovering the hologenomic basis of an extraordinary plant invasion.</title>
        <authorList>
            <person name="Bieker V.C."/>
            <person name="Martin M.D."/>
            <person name="Gilbert T."/>
            <person name="Hodgins K."/>
            <person name="Battlay P."/>
            <person name="Petersen B."/>
            <person name="Wilson J."/>
        </authorList>
    </citation>
    <scope>NUCLEOTIDE SEQUENCE</scope>
    <source>
        <strain evidence="1">AA19_3_7</strain>
        <tissue evidence="1">Leaf</tissue>
    </source>
</reference>
<keyword evidence="2" id="KW-1185">Reference proteome</keyword>
<evidence type="ECO:0000313" key="1">
    <source>
        <dbReference type="EMBL" id="KAI7752936.1"/>
    </source>
</evidence>
<dbReference type="EMBL" id="JAMZMK010005580">
    <property type="protein sequence ID" value="KAI7752936.1"/>
    <property type="molecule type" value="Genomic_DNA"/>
</dbReference>
<feature type="non-terminal residue" evidence="1">
    <location>
        <position position="152"/>
    </location>
</feature>
<dbReference type="AlphaFoldDB" id="A0AAD5GUM1"/>
<evidence type="ECO:0000313" key="2">
    <source>
        <dbReference type="Proteomes" id="UP001206925"/>
    </source>
</evidence>